<dbReference type="GO" id="GO:0003677">
    <property type="term" value="F:DNA binding"/>
    <property type="evidence" value="ECO:0007669"/>
    <property type="project" value="InterPro"/>
</dbReference>
<dbReference type="Pfam" id="PF00249">
    <property type="entry name" value="Myb_DNA-binding"/>
    <property type="match status" value="1"/>
</dbReference>
<dbReference type="GO" id="GO:0009736">
    <property type="term" value="P:cytokinin-activated signaling pathway"/>
    <property type="evidence" value="ECO:0007669"/>
    <property type="project" value="InterPro"/>
</dbReference>
<dbReference type="GO" id="GO:0000160">
    <property type="term" value="P:phosphorelay signal transduction system"/>
    <property type="evidence" value="ECO:0007669"/>
    <property type="project" value="UniProtKB-KW"/>
</dbReference>
<keyword evidence="4" id="KW-0804">Transcription</keyword>
<name>A0A3Q7YBY2_CICAR</name>
<dbReference type="PANTHER" id="PTHR43874:SF206">
    <property type="entry name" value="RESPONSE REGULATOR RECEIVER DOMAIN PROTEIN"/>
    <property type="match status" value="1"/>
</dbReference>
<protein>
    <submittedName>
        <fullName evidence="9">Two-component response regulator ARR10-like</fullName>
    </submittedName>
</protein>
<keyword evidence="8" id="KW-1185">Reference proteome</keyword>
<dbReference type="RefSeq" id="XP_027186960.1">
    <property type="nucleotide sequence ID" value="XM_027331159.1"/>
</dbReference>
<dbReference type="OrthoDB" id="1426639at2759"/>
<dbReference type="SUPFAM" id="SSF52172">
    <property type="entry name" value="CheY-like"/>
    <property type="match status" value="1"/>
</dbReference>
<dbReference type="NCBIfam" id="TIGR01557">
    <property type="entry name" value="myb_SHAQKYF"/>
    <property type="match status" value="1"/>
</dbReference>
<dbReference type="PANTHER" id="PTHR43874">
    <property type="entry name" value="TWO-COMPONENT RESPONSE REGULATOR"/>
    <property type="match status" value="1"/>
</dbReference>
<dbReference type="FunFam" id="1.10.10.60:FF:000007">
    <property type="entry name" value="Two-component response regulator"/>
    <property type="match status" value="1"/>
</dbReference>
<dbReference type="Gene3D" id="3.40.50.2300">
    <property type="match status" value="1"/>
</dbReference>
<evidence type="ECO:0000256" key="6">
    <source>
        <dbReference type="PROSITE-ProRule" id="PRU00169"/>
    </source>
</evidence>
<evidence type="ECO:0000256" key="2">
    <source>
        <dbReference type="ARBA" id="ARBA00023012"/>
    </source>
</evidence>
<keyword evidence="3" id="KW-0805">Transcription regulation</keyword>
<dbReference type="PROSITE" id="PS50110">
    <property type="entry name" value="RESPONSE_REGULATORY"/>
    <property type="match status" value="1"/>
</dbReference>
<feature type="domain" description="Response regulatory" evidence="7">
    <location>
        <begin position="1"/>
        <end position="54"/>
    </location>
</feature>
<evidence type="ECO:0000256" key="5">
    <source>
        <dbReference type="ARBA" id="ARBA00023242"/>
    </source>
</evidence>
<accession>A0A3Q7YBY2</accession>
<dbReference type="InterPro" id="IPR045279">
    <property type="entry name" value="ARR-like"/>
</dbReference>
<dbReference type="InterPro" id="IPR001005">
    <property type="entry name" value="SANT/Myb"/>
</dbReference>
<dbReference type="InterPro" id="IPR001789">
    <property type="entry name" value="Sig_transdc_resp-reg_receiver"/>
</dbReference>
<dbReference type="SUPFAM" id="SSF46689">
    <property type="entry name" value="Homeodomain-like"/>
    <property type="match status" value="1"/>
</dbReference>
<evidence type="ECO:0000256" key="1">
    <source>
        <dbReference type="ARBA" id="ARBA00004123"/>
    </source>
</evidence>
<dbReference type="AlphaFoldDB" id="A0A3Q7YBY2"/>
<sequence length="184" mass="21441">MPKTMQSNYWKPITIMSSHYSTNSVMEAITKGASDYWIKPLEEQHFQTMWKHVVKGLIINENQNMNDIFHMNNKRGKEQVDVPKQTIDENHNHNDDYPSPAKKFRWSWTQQLHNQFVTVVNELGLENAKPKKILKIMGVPGLTRENIASHLHVRFFFPEFIKWITHIGLEMEDAGAAEIGDIIV</sequence>
<evidence type="ECO:0000313" key="8">
    <source>
        <dbReference type="Proteomes" id="UP000087171"/>
    </source>
</evidence>
<keyword evidence="5" id="KW-0539">Nucleus</keyword>
<organism evidence="8 9">
    <name type="scientific">Cicer arietinum</name>
    <name type="common">Chickpea</name>
    <name type="synonym">Garbanzo</name>
    <dbReference type="NCBI Taxonomy" id="3827"/>
    <lineage>
        <taxon>Eukaryota</taxon>
        <taxon>Viridiplantae</taxon>
        <taxon>Streptophyta</taxon>
        <taxon>Embryophyta</taxon>
        <taxon>Tracheophyta</taxon>
        <taxon>Spermatophyta</taxon>
        <taxon>Magnoliopsida</taxon>
        <taxon>eudicotyledons</taxon>
        <taxon>Gunneridae</taxon>
        <taxon>Pentapetalae</taxon>
        <taxon>rosids</taxon>
        <taxon>fabids</taxon>
        <taxon>Fabales</taxon>
        <taxon>Fabaceae</taxon>
        <taxon>Papilionoideae</taxon>
        <taxon>50 kb inversion clade</taxon>
        <taxon>NPAAA clade</taxon>
        <taxon>Hologalegina</taxon>
        <taxon>IRL clade</taxon>
        <taxon>Cicereae</taxon>
        <taxon>Cicer</taxon>
    </lineage>
</organism>
<comment type="subcellular location">
    <subcellularLocation>
        <location evidence="1">Nucleus</location>
    </subcellularLocation>
</comment>
<dbReference type="InterPro" id="IPR006447">
    <property type="entry name" value="Myb_dom_plants"/>
</dbReference>
<dbReference type="Gene3D" id="1.10.10.60">
    <property type="entry name" value="Homeodomain-like"/>
    <property type="match status" value="1"/>
</dbReference>
<evidence type="ECO:0000256" key="4">
    <source>
        <dbReference type="ARBA" id="ARBA00023163"/>
    </source>
</evidence>
<evidence type="ECO:0000313" key="9">
    <source>
        <dbReference type="RefSeq" id="XP_027186960.1"/>
    </source>
</evidence>
<dbReference type="Proteomes" id="UP000087171">
    <property type="component" value="Unplaced"/>
</dbReference>
<reference evidence="9" key="1">
    <citation type="submission" date="2025-08" db="UniProtKB">
        <authorList>
            <consortium name="RefSeq"/>
        </authorList>
    </citation>
    <scope>IDENTIFICATION</scope>
    <source>
        <tissue evidence="9">Etiolated seedlings</tissue>
    </source>
</reference>
<dbReference type="GO" id="GO:0005634">
    <property type="term" value="C:nucleus"/>
    <property type="evidence" value="ECO:0007669"/>
    <property type="project" value="UniProtKB-SubCell"/>
</dbReference>
<keyword evidence="2" id="KW-0902">Two-component regulatory system</keyword>
<dbReference type="InterPro" id="IPR011006">
    <property type="entry name" value="CheY-like_superfamily"/>
</dbReference>
<gene>
    <name evidence="9" type="primary">LOC113784884</name>
</gene>
<evidence type="ECO:0000256" key="3">
    <source>
        <dbReference type="ARBA" id="ARBA00023015"/>
    </source>
</evidence>
<dbReference type="InterPro" id="IPR009057">
    <property type="entry name" value="Homeodomain-like_sf"/>
</dbReference>
<proteinExistence type="predicted"/>
<comment type="caution">
    <text evidence="6">Lacks conserved residue(s) required for the propagation of feature annotation.</text>
</comment>
<evidence type="ECO:0000259" key="7">
    <source>
        <dbReference type="PROSITE" id="PS50110"/>
    </source>
</evidence>